<dbReference type="InterPro" id="IPR052048">
    <property type="entry name" value="ST_Response_Regulator"/>
</dbReference>
<name>A0A3P3VMV9_9GAMM</name>
<reference evidence="4 5" key="1">
    <citation type="submission" date="2018-08" db="EMBL/GenBank/DDBJ databases">
        <authorList>
            <person name="Khan S.A."/>
        </authorList>
    </citation>
    <scope>NUCLEOTIDE SEQUENCE [LARGE SCALE GENOMIC DNA]</scope>
    <source>
        <strain evidence="4 5">GTF-13</strain>
    </source>
</reference>
<gene>
    <name evidence="4" type="ORF">D0544_14150</name>
</gene>
<evidence type="ECO:0000313" key="4">
    <source>
        <dbReference type="EMBL" id="RRJ82986.1"/>
    </source>
</evidence>
<dbReference type="PANTHER" id="PTHR43228">
    <property type="entry name" value="TWO-COMPONENT RESPONSE REGULATOR"/>
    <property type="match status" value="1"/>
</dbReference>
<dbReference type="InterPro" id="IPR011006">
    <property type="entry name" value="CheY-like_superfamily"/>
</dbReference>
<dbReference type="SUPFAM" id="SSF48452">
    <property type="entry name" value="TPR-like"/>
    <property type="match status" value="1"/>
</dbReference>
<dbReference type="SMART" id="SM00028">
    <property type="entry name" value="TPR"/>
    <property type="match status" value="3"/>
</dbReference>
<organism evidence="4 5">
    <name type="scientific">Aestuariirhabdus litorea</name>
    <dbReference type="NCBI Taxonomy" id="2528527"/>
    <lineage>
        <taxon>Bacteria</taxon>
        <taxon>Pseudomonadati</taxon>
        <taxon>Pseudomonadota</taxon>
        <taxon>Gammaproteobacteria</taxon>
        <taxon>Oceanospirillales</taxon>
        <taxon>Aestuariirhabdaceae</taxon>
        <taxon>Aestuariirhabdus</taxon>
    </lineage>
</organism>
<evidence type="ECO:0000259" key="3">
    <source>
        <dbReference type="PROSITE" id="PS50110"/>
    </source>
</evidence>
<dbReference type="Gene3D" id="3.40.50.2300">
    <property type="match status" value="1"/>
</dbReference>
<dbReference type="EMBL" id="QWEZ01000002">
    <property type="protein sequence ID" value="RRJ82986.1"/>
    <property type="molecule type" value="Genomic_DNA"/>
</dbReference>
<dbReference type="Pfam" id="PF00072">
    <property type="entry name" value="Response_reg"/>
    <property type="match status" value="1"/>
</dbReference>
<keyword evidence="1" id="KW-0597">Phosphoprotein</keyword>
<dbReference type="Proteomes" id="UP000280792">
    <property type="component" value="Unassembled WGS sequence"/>
</dbReference>
<dbReference type="SUPFAM" id="SSF81901">
    <property type="entry name" value="HCP-like"/>
    <property type="match status" value="1"/>
</dbReference>
<dbReference type="PROSITE" id="PS50005">
    <property type="entry name" value="TPR"/>
    <property type="match status" value="1"/>
</dbReference>
<sequence>MVNFANKRLLIVDDFESFRLSLRRMLNSIGINEVDITGNGRDAIRLCRENAYDAILCDYNLGQGKNGQQVLEELQHSKILKHRTLFIMISAETGREMVLGALEYSPDGYISKPFTQALLHKRLETFFARQEAIEPIIRALDKNNDAEALRLCQQKAAQPGRYRTWCQQQLAELQIKTGDYEGAKATCELLLSGRQQDLPHLLLGRIALAEGRFEEAIQRLEEVLKHNPNFARACDLIAECYKAMGQPRKAQQSLERATSISPHYLNRQQALASQSQENDDIETATHAWRSTVELSQHSCLEAPDQYLNLARCLGESASENEEQGAKLAREALQMLDRAKQRFSDHETLELESTLVEAQVHMSQNNTAAAEKALAQAETLFAEVDPASRDSLQLELGKTLLQAGRQEQGEQLLNELAAAHPDKSDISSQVAAVLDEPVSAIRRKRAAEFNKQGIEAFKDNRYEEAIEFFIQAQEHSSRHPGVNLNLVQAALKQAPIDGKRDQHYRQCQAALERIAHLKPTHHQWERYQHLKQQVASHLAPSSSN</sequence>
<feature type="modified residue" description="4-aspartylphosphate" evidence="1">
    <location>
        <position position="58"/>
    </location>
</feature>
<reference evidence="4 5" key="2">
    <citation type="submission" date="2018-12" db="EMBL/GenBank/DDBJ databases">
        <title>Simiduia agarivorans gen. nov., sp. nov., a marine, agarolytic bacterium isolated from shallow coastal water from Keelung, Taiwan.</title>
        <authorList>
            <person name="Shieh W.Y."/>
        </authorList>
    </citation>
    <scope>NUCLEOTIDE SEQUENCE [LARGE SCALE GENOMIC DNA]</scope>
    <source>
        <strain evidence="4 5">GTF-13</strain>
    </source>
</reference>
<dbReference type="CDD" id="cd17589">
    <property type="entry name" value="REC_TPR"/>
    <property type="match status" value="1"/>
</dbReference>
<proteinExistence type="predicted"/>
<dbReference type="InterPro" id="IPR001789">
    <property type="entry name" value="Sig_transdc_resp-reg_receiver"/>
</dbReference>
<feature type="domain" description="Response regulatory" evidence="3">
    <location>
        <begin position="8"/>
        <end position="127"/>
    </location>
</feature>
<dbReference type="InterPro" id="IPR019734">
    <property type="entry name" value="TPR_rpt"/>
</dbReference>
<keyword evidence="2" id="KW-0802">TPR repeat</keyword>
<comment type="caution">
    <text evidence="4">The sequence shown here is derived from an EMBL/GenBank/DDBJ whole genome shotgun (WGS) entry which is preliminary data.</text>
</comment>
<dbReference type="Gene3D" id="1.25.40.10">
    <property type="entry name" value="Tetratricopeptide repeat domain"/>
    <property type="match status" value="3"/>
</dbReference>
<dbReference type="PROSITE" id="PS50110">
    <property type="entry name" value="RESPONSE_REGULATORY"/>
    <property type="match status" value="1"/>
</dbReference>
<accession>A0A3P3VMV9</accession>
<protein>
    <submittedName>
        <fullName evidence="4">Response regulator</fullName>
    </submittedName>
</protein>
<dbReference type="GO" id="GO:0000160">
    <property type="term" value="P:phosphorelay signal transduction system"/>
    <property type="evidence" value="ECO:0007669"/>
    <property type="project" value="InterPro"/>
</dbReference>
<evidence type="ECO:0000256" key="2">
    <source>
        <dbReference type="PROSITE-ProRule" id="PRU00339"/>
    </source>
</evidence>
<dbReference type="SMART" id="SM00448">
    <property type="entry name" value="REC"/>
    <property type="match status" value="1"/>
</dbReference>
<dbReference type="AlphaFoldDB" id="A0A3P3VMV9"/>
<evidence type="ECO:0000256" key="1">
    <source>
        <dbReference type="PROSITE-ProRule" id="PRU00169"/>
    </source>
</evidence>
<dbReference type="PANTHER" id="PTHR43228:SF1">
    <property type="entry name" value="TWO-COMPONENT RESPONSE REGULATOR ARR22"/>
    <property type="match status" value="1"/>
</dbReference>
<dbReference type="SUPFAM" id="SSF52172">
    <property type="entry name" value="CheY-like"/>
    <property type="match status" value="1"/>
</dbReference>
<dbReference type="RefSeq" id="WP_125017243.1">
    <property type="nucleotide sequence ID" value="NZ_QWEZ01000002.1"/>
</dbReference>
<evidence type="ECO:0000313" key="5">
    <source>
        <dbReference type="Proteomes" id="UP000280792"/>
    </source>
</evidence>
<dbReference type="Pfam" id="PF14559">
    <property type="entry name" value="TPR_19"/>
    <property type="match status" value="1"/>
</dbReference>
<keyword evidence="5" id="KW-1185">Reference proteome</keyword>
<feature type="repeat" description="TPR" evidence="2">
    <location>
        <begin position="197"/>
        <end position="230"/>
    </location>
</feature>
<dbReference type="InterPro" id="IPR011990">
    <property type="entry name" value="TPR-like_helical_dom_sf"/>
</dbReference>
<dbReference type="Pfam" id="PF13432">
    <property type="entry name" value="TPR_16"/>
    <property type="match status" value="1"/>
</dbReference>